<proteinExistence type="predicted"/>
<name>A0A4R2RD66_9PSEU</name>
<keyword evidence="2" id="KW-0472">Membrane</keyword>
<feature type="transmembrane region" description="Helical" evidence="2">
    <location>
        <begin position="113"/>
        <end position="134"/>
    </location>
</feature>
<organism evidence="3 4">
    <name type="scientific">Tamaricihabitans halophyticus</name>
    <dbReference type="NCBI Taxonomy" id="1262583"/>
    <lineage>
        <taxon>Bacteria</taxon>
        <taxon>Bacillati</taxon>
        <taxon>Actinomycetota</taxon>
        <taxon>Actinomycetes</taxon>
        <taxon>Pseudonocardiales</taxon>
        <taxon>Pseudonocardiaceae</taxon>
        <taxon>Tamaricihabitans</taxon>
    </lineage>
</organism>
<keyword evidence="2" id="KW-0812">Transmembrane</keyword>
<accession>A0A4R2RD66</accession>
<protein>
    <submittedName>
        <fullName evidence="3">Uncharacterized protein</fullName>
    </submittedName>
</protein>
<feature type="transmembrane region" description="Helical" evidence="2">
    <location>
        <begin position="40"/>
        <end position="59"/>
    </location>
</feature>
<comment type="caution">
    <text evidence="3">The sequence shown here is derived from an EMBL/GenBank/DDBJ whole genome shotgun (WGS) entry which is preliminary data.</text>
</comment>
<evidence type="ECO:0000313" key="4">
    <source>
        <dbReference type="Proteomes" id="UP000294911"/>
    </source>
</evidence>
<dbReference type="Proteomes" id="UP000294911">
    <property type="component" value="Unassembled WGS sequence"/>
</dbReference>
<sequence length="190" mass="20312">MRAVGAGTQSDEVTFSWPAFRKPAWLQPIAKGASVHPDSYLLFLLISAVLVVADGQLIYRSGREYLDQSGEHAASARSATQLVTVLFHLIMLGLLALMASIPFSTGNPVRDLVVRLGIALLMLAAAHAGTIAILGQIRQNQYASARSASRRKPPREWGSHPTVNPVSDGPSDRSAVSPAIDSRGPYTTPD</sequence>
<feature type="region of interest" description="Disordered" evidence="1">
    <location>
        <begin position="145"/>
        <end position="190"/>
    </location>
</feature>
<reference evidence="3 4" key="1">
    <citation type="submission" date="2019-03" db="EMBL/GenBank/DDBJ databases">
        <title>Genomic Encyclopedia of Type Strains, Phase IV (KMG-IV): sequencing the most valuable type-strain genomes for metagenomic binning, comparative biology and taxonomic classification.</title>
        <authorList>
            <person name="Goeker M."/>
        </authorList>
    </citation>
    <scope>NUCLEOTIDE SEQUENCE [LARGE SCALE GENOMIC DNA]</scope>
    <source>
        <strain evidence="3 4">DSM 45765</strain>
    </source>
</reference>
<keyword evidence="2" id="KW-1133">Transmembrane helix</keyword>
<dbReference type="EMBL" id="SLXQ01000001">
    <property type="protein sequence ID" value="TCP57355.1"/>
    <property type="molecule type" value="Genomic_DNA"/>
</dbReference>
<evidence type="ECO:0000256" key="2">
    <source>
        <dbReference type="SAM" id="Phobius"/>
    </source>
</evidence>
<evidence type="ECO:0000313" key="3">
    <source>
        <dbReference type="EMBL" id="TCP57355.1"/>
    </source>
</evidence>
<feature type="transmembrane region" description="Helical" evidence="2">
    <location>
        <begin position="79"/>
        <end position="101"/>
    </location>
</feature>
<gene>
    <name evidence="3" type="ORF">EV191_1011310</name>
</gene>
<keyword evidence="4" id="KW-1185">Reference proteome</keyword>
<dbReference type="AlphaFoldDB" id="A0A4R2RD66"/>
<evidence type="ECO:0000256" key="1">
    <source>
        <dbReference type="SAM" id="MobiDB-lite"/>
    </source>
</evidence>